<dbReference type="GO" id="GO:0016787">
    <property type="term" value="F:hydrolase activity"/>
    <property type="evidence" value="ECO:0007669"/>
    <property type="project" value="UniProtKB-KW"/>
</dbReference>
<comment type="caution">
    <text evidence="1">The sequence shown here is derived from an EMBL/GenBank/DDBJ whole genome shotgun (WGS) entry which is preliminary data.</text>
</comment>
<dbReference type="CDD" id="cd11532">
    <property type="entry name" value="NTP-PPase_COG4997"/>
    <property type="match status" value="1"/>
</dbReference>
<protein>
    <submittedName>
        <fullName evidence="1">Nucleoside triphosphate pyrophosphohydrolase</fullName>
    </submittedName>
</protein>
<dbReference type="RefSeq" id="WP_181751126.1">
    <property type="nucleotide sequence ID" value="NZ_JACEIQ010000004.1"/>
</dbReference>
<evidence type="ECO:0000313" key="2">
    <source>
        <dbReference type="Proteomes" id="UP000535491"/>
    </source>
</evidence>
<dbReference type="EMBL" id="JACEIQ010000004">
    <property type="protein sequence ID" value="MBA4493885.1"/>
    <property type="molecule type" value="Genomic_DNA"/>
</dbReference>
<evidence type="ECO:0000313" key="1">
    <source>
        <dbReference type="EMBL" id="MBA4493885.1"/>
    </source>
</evidence>
<dbReference type="AlphaFoldDB" id="A0A7W1WPW5"/>
<organism evidence="1 2">
    <name type="scientific">Paenactinomyces guangxiensis</name>
    <dbReference type="NCBI Taxonomy" id="1490290"/>
    <lineage>
        <taxon>Bacteria</taxon>
        <taxon>Bacillati</taxon>
        <taxon>Bacillota</taxon>
        <taxon>Bacilli</taxon>
        <taxon>Bacillales</taxon>
        <taxon>Thermoactinomycetaceae</taxon>
        <taxon>Paenactinomyces</taxon>
    </lineage>
</organism>
<dbReference type="Proteomes" id="UP000535491">
    <property type="component" value="Unassembled WGS sequence"/>
</dbReference>
<gene>
    <name evidence="1" type="ORF">H1191_06140</name>
</gene>
<reference evidence="1 2" key="1">
    <citation type="submission" date="2020-07" db="EMBL/GenBank/DDBJ databases">
        <authorList>
            <person name="Feng H."/>
        </authorList>
    </citation>
    <scope>NUCLEOTIDE SEQUENCE [LARGE SCALE GENOMIC DNA]</scope>
    <source>
        <strain evidence="2">s-10</strain>
    </source>
</reference>
<dbReference type="InterPro" id="IPR038735">
    <property type="entry name" value="MSMEG_1276-like_NTP-PPase_dom"/>
</dbReference>
<keyword evidence="2" id="KW-1185">Reference proteome</keyword>
<name>A0A7W1WPW5_9BACL</name>
<accession>A0A7W1WPW5</accession>
<dbReference type="SUPFAM" id="SSF101386">
    <property type="entry name" value="all-alpha NTP pyrophosphatases"/>
    <property type="match status" value="1"/>
</dbReference>
<keyword evidence="1" id="KW-0378">Hydrolase</keyword>
<proteinExistence type="predicted"/>
<sequence length="107" mass="12103">MPVYNKLIRDKIPEVIAASGKKAVVRALSNEEYIVEARKKLYEELAEYKAVTNDEEALAELADIMELVYALAAVHGSSTDQLEQIRHEKAKKHGEFAKKLFLKEVTD</sequence>